<keyword evidence="3" id="KW-0175">Coiled coil</keyword>
<dbReference type="InterPro" id="IPR037252">
    <property type="entry name" value="Mib_Herc2_sf"/>
</dbReference>
<dbReference type="InterPro" id="IPR043136">
    <property type="entry name" value="B30.2/SPRY_sf"/>
</dbReference>
<proteinExistence type="predicted"/>
<dbReference type="InterPro" id="IPR042469">
    <property type="entry name" value="HECTD3"/>
</dbReference>
<feature type="compositionally biased region" description="Low complexity" evidence="4">
    <location>
        <begin position="2374"/>
        <end position="2384"/>
    </location>
</feature>
<dbReference type="InterPro" id="IPR003877">
    <property type="entry name" value="SPRY_dom"/>
</dbReference>
<feature type="region of interest" description="Disordered" evidence="4">
    <location>
        <begin position="1362"/>
        <end position="1442"/>
    </location>
</feature>
<dbReference type="PROSITE" id="PS50188">
    <property type="entry name" value="B302_SPRY"/>
    <property type="match status" value="3"/>
</dbReference>
<dbReference type="Gene3D" id="2.60.120.920">
    <property type="match status" value="3"/>
</dbReference>
<feature type="compositionally biased region" description="Low complexity" evidence="4">
    <location>
        <begin position="3446"/>
        <end position="3456"/>
    </location>
</feature>
<feature type="compositionally biased region" description="Low complexity" evidence="4">
    <location>
        <begin position="1159"/>
        <end position="1172"/>
    </location>
</feature>
<feature type="region of interest" description="Disordered" evidence="4">
    <location>
        <begin position="2903"/>
        <end position="3003"/>
    </location>
</feature>
<feature type="compositionally biased region" description="Basic and acidic residues" evidence="4">
    <location>
        <begin position="3435"/>
        <end position="3444"/>
    </location>
</feature>
<dbReference type="SUPFAM" id="SSF56204">
    <property type="entry name" value="Hect, E3 ligase catalytic domain"/>
    <property type="match status" value="1"/>
</dbReference>
<feature type="region of interest" description="Disordered" evidence="4">
    <location>
        <begin position="2068"/>
        <end position="2120"/>
    </location>
</feature>
<feature type="compositionally biased region" description="Low complexity" evidence="4">
    <location>
        <begin position="1369"/>
        <end position="1378"/>
    </location>
</feature>
<dbReference type="Pfam" id="PF22562">
    <property type="entry name" value="UBA_7"/>
    <property type="match status" value="2"/>
</dbReference>
<feature type="domain" description="B30.2/SPRY" evidence="6">
    <location>
        <begin position="559"/>
        <end position="745"/>
    </location>
</feature>
<dbReference type="PANTHER" id="PTHR46654:SF1">
    <property type="entry name" value="E3 UBIQUITIN-PROTEIN LIGASE HECTD3"/>
    <property type="match status" value="1"/>
</dbReference>
<feature type="region of interest" description="Disordered" evidence="4">
    <location>
        <begin position="844"/>
        <end position="924"/>
    </location>
</feature>
<dbReference type="SMART" id="SM00119">
    <property type="entry name" value="HECTc"/>
    <property type="match status" value="1"/>
</dbReference>
<dbReference type="PANTHER" id="PTHR46654">
    <property type="entry name" value="E3 UBIQUITIN-PROTEIN LIGASE HECTD3"/>
    <property type="match status" value="1"/>
</dbReference>
<evidence type="ECO:0000256" key="2">
    <source>
        <dbReference type="PROSITE-ProRule" id="PRU00104"/>
    </source>
</evidence>
<feature type="compositionally biased region" description="Low complexity" evidence="4">
    <location>
        <begin position="3318"/>
        <end position="3330"/>
    </location>
</feature>
<feature type="compositionally biased region" description="Basic and acidic residues" evidence="4">
    <location>
        <begin position="1914"/>
        <end position="1930"/>
    </location>
</feature>
<feature type="compositionally biased region" description="Low complexity" evidence="4">
    <location>
        <begin position="3197"/>
        <end position="3209"/>
    </location>
</feature>
<feature type="domain" description="B30.2/SPRY" evidence="6">
    <location>
        <begin position="2100"/>
        <end position="2289"/>
    </location>
</feature>
<dbReference type="GO" id="GO:0046872">
    <property type="term" value="F:metal ion binding"/>
    <property type="evidence" value="ECO:0007669"/>
    <property type="project" value="InterPro"/>
</dbReference>
<feature type="region of interest" description="Disordered" evidence="4">
    <location>
        <begin position="1769"/>
        <end position="1815"/>
    </location>
</feature>
<feature type="domain" description="UBA" evidence="5">
    <location>
        <begin position="2018"/>
        <end position="2061"/>
    </location>
</feature>
<feature type="compositionally biased region" description="Basic and acidic residues" evidence="4">
    <location>
        <begin position="218"/>
        <end position="228"/>
    </location>
</feature>
<feature type="domain" description="UBA" evidence="5">
    <location>
        <begin position="1931"/>
        <end position="1977"/>
    </location>
</feature>
<dbReference type="PROSITE" id="PS50237">
    <property type="entry name" value="HECT"/>
    <property type="match status" value="1"/>
</dbReference>
<evidence type="ECO:0000256" key="3">
    <source>
        <dbReference type="SAM" id="Coils"/>
    </source>
</evidence>
<feature type="compositionally biased region" description="Gly residues" evidence="4">
    <location>
        <begin position="3212"/>
        <end position="3223"/>
    </location>
</feature>
<keyword evidence="9" id="KW-1185">Reference proteome</keyword>
<dbReference type="PROSITE" id="PS50330">
    <property type="entry name" value="UIM"/>
    <property type="match status" value="1"/>
</dbReference>
<dbReference type="GO" id="GO:0004842">
    <property type="term" value="F:ubiquitin-protein transferase activity"/>
    <property type="evidence" value="ECO:0007669"/>
    <property type="project" value="InterPro"/>
</dbReference>
<feature type="compositionally biased region" description="Basic and acidic residues" evidence="4">
    <location>
        <begin position="2086"/>
        <end position="2110"/>
    </location>
</feature>
<feature type="region of interest" description="Disordered" evidence="4">
    <location>
        <begin position="1908"/>
        <end position="1937"/>
    </location>
</feature>
<dbReference type="InterPro" id="IPR015940">
    <property type="entry name" value="UBA"/>
</dbReference>
<evidence type="ECO:0000259" key="5">
    <source>
        <dbReference type="PROSITE" id="PS50030"/>
    </source>
</evidence>
<dbReference type="SUPFAM" id="SSF49899">
    <property type="entry name" value="Concanavalin A-like lectins/glucanases"/>
    <property type="match status" value="3"/>
</dbReference>
<feature type="coiled-coil region" evidence="3">
    <location>
        <begin position="3030"/>
        <end position="3057"/>
    </location>
</feature>
<dbReference type="InterPro" id="IPR013320">
    <property type="entry name" value="ConA-like_dom_sf"/>
</dbReference>
<feature type="region of interest" description="Disordered" evidence="4">
    <location>
        <begin position="1159"/>
        <end position="1193"/>
    </location>
</feature>
<dbReference type="Gene3D" id="3.30.2160.10">
    <property type="entry name" value="Hect, E3 ligase catalytic domain"/>
    <property type="match status" value="1"/>
</dbReference>
<keyword evidence="1 2" id="KW-0833">Ubl conjugation pathway</keyword>
<dbReference type="Gene3D" id="1.10.8.10">
    <property type="entry name" value="DNA helicase RuvA subunit, C-terminal domain"/>
    <property type="match status" value="2"/>
</dbReference>
<dbReference type="EMBL" id="BEYU01000003">
    <property type="protein sequence ID" value="GBG24024.1"/>
    <property type="molecule type" value="Genomic_DNA"/>
</dbReference>
<dbReference type="PROSITE" id="PS50030">
    <property type="entry name" value="UBA"/>
    <property type="match status" value="2"/>
</dbReference>
<dbReference type="Gene3D" id="3.90.1750.10">
    <property type="entry name" value="Hect, E3 ligase catalytic domains"/>
    <property type="match status" value="1"/>
</dbReference>
<dbReference type="SMART" id="SM00449">
    <property type="entry name" value="SPRY"/>
    <property type="match status" value="3"/>
</dbReference>
<dbReference type="CDD" id="cd11709">
    <property type="entry name" value="SPRY"/>
    <property type="match status" value="2"/>
</dbReference>
<feature type="region of interest" description="Disordered" evidence="4">
    <location>
        <begin position="3285"/>
        <end position="3332"/>
    </location>
</feature>
<evidence type="ECO:0000256" key="4">
    <source>
        <dbReference type="SAM" id="MobiDB-lite"/>
    </source>
</evidence>
<dbReference type="InterPro" id="IPR009060">
    <property type="entry name" value="UBA-like_sf"/>
</dbReference>
<dbReference type="InterPro" id="IPR000569">
    <property type="entry name" value="HECT_dom"/>
</dbReference>
<gene>
    <name evidence="8" type="ORF">FCC1311_002422</name>
</gene>
<feature type="region of interest" description="Disordered" evidence="4">
    <location>
        <begin position="83"/>
        <end position="112"/>
    </location>
</feature>
<dbReference type="Proteomes" id="UP000241890">
    <property type="component" value="Unassembled WGS sequence"/>
</dbReference>
<sequence>MLSRETKRTKRAQSLNELCADKLNNLTRDDLVYMISADIWRETGERRSLVDTLLELVHYPKPRAPLQSEVALENRLEREFDKLKRNHRRKKRRGTKSGADDDASEDIDPGNDATAAAAAAAAAAVEKDPRLAHQDARVFHRLLTECNQDVLLQSALMNHDFLLGHPIAEEPAANSSSRMSSEADVGEASKAASQDTTVSSSGSGADASSTSASVDADENTKSKSDDAKQWKSNRVAALLSLVSPNGHSADAAEPLSGDDVRTLVDRATLDLQPIQSVLIVALVLFAEKSGGARVDTLDVCGLVAHDVDTSMAASLLLEHFGLLAQDFIASKGRQGKRSIHAHPLTFLLVHALLCRLNAGTSSGFLKQPAKAIVQRRCLAILTANFYHLGLKRIAPASVGLGHVVNATSQGTTSDFVSRLRDVVVQPSLAVVDMDIVRALLSSVADSDRAEIAFPSYPSDSETTIGKLASLDKSGSESAITSGAHDDDTREVEAQAEMEENMFADLDDEEAMLQQALAMSLSAEPATPPTPPSPEPRTIHFAAGRFQKELLRMMQDHLYQLYGDIGGAGDGPSARVEVKLALQEARCAESIELSNNDRTATQKADKDWGTALAQHPLTKERRIHQWSVSLDRCEKGHVFIGVATQSANTSTYLGGDRNGWGLIGTKVLWHNRSKYRSYGTGFRTGDVITLTLDTEEGTLSYQCSGKSDWGVAFRGLADFCNEGLYPAVALYQRGDAVTLVENATQQTDASGTADLIRDVSVGGRAMVGHYAEKRNPAISGICFAYLTKSDGSSASPQNLQSVPALDPSVWQQILGLLLGKMASIVLRGRSFDALGASDSAGVSALRSAAGTPTPAADDVLGNHDDEDDDDDEEEMDEDAGDTDDADAQDHGSVPHNRSGDESDDNATVGAGASASRSSPSAASEKEIHRLLRSRLLEGGFSSLALDDFLRQQSTRVEEGPALLMLSGHRNVGSVEELTSPKSGDPESPASGAQIECGWGLDDEKDIAFLQAFLLHQDETSSEQGQEYAIDRLDQWMLRFAGKSAFISVGGHAMRAARIATVAAMLMHTGVLQEARLLYAWMQQTDNWTQDKDVDGVQPSRMLTGVWRAAQRIVEWAIRSKQQSGSTYGVLAEGIMTKARFLLSVRPSAVPFLDFPVGMQQQQQQQQQQMQQQQAKPVDAEQLGSSSPLGVETDSGAADATKHISLSSLITSSFVDQIVAEQPASVSLIDILDQWKRVAKFVTRKSASFRSHPQALDAVINFIKGGFSVSRLHESMLTASWRATQRAAGLNLFSLFFSKHRTKTISFRHVFGASEITVPPATRQGVLEWIGSAMQDGKTPAILASSSSMISGATRGTIHLSAATRSGVGSGTSSPAGASPINAGSTSDQVRAPEMSPLDFADSSTNPLSTGGTTSIATGATGESELRQNNSSAPPSTAEGMQFTDTRGCGKELQNTVRASFEHLYSTLAADLERAAMGEDAALQLGIINAWNLVLSFHDHQFLSRIGIFRIFHQVLTSARAAISALDDEAVEGEPNSLRLQAQHRIIKATLIIVHRLASQIVSSRGGVYADDDSTSFSLRSPTASLLNNLKTHTRPVGADTLGKSVFEMLFTELETALESTAEEEYAYQVIMLLFTITVNGIRTCIPFLSSADRVDILLQASRSPSPRVQHRTIRLLARLLPTIRQTSLVKELVANVDPISRLMALGAEAYTAPRLETGVHAGQVKDTIRLMSASLDTELLVPVAEVQVSTELSAPLLSVYKSALQELTAEEPANLPSRHSSPASIKGESEEGVTIKGTEAGASDSKDENEDDGDQAASLDVVSQSNYERSNDAVQHAMLRASVFKSLVALGADQVASSELLEKLLEVATEFTPTSGIRDLAKVESWWRHALLRFNEIREDHALLQKTAESDAGADEAKGPDAGGDKASHSESDDEEEISPELRTMMELGMGFPKEVCQIALERCSNDVEAAIDFCIEHNSDIDVLVEAAERQRRRNLEVAGASSARGSGGGREAAGNQAASTRRAVIVEKLIEMGFPERYCVRAIDAVGENFDNALTWILGHGDELTMQDEDEQEQSGGNEGESNADESKDATESPRGDDAQKDDQQEHAEPLISLPPGTGGLSATSGMDVVAISPDLTVEVKTSANGFPSVCARDVLLRKGLWYYEVTIFTDNCMQIGWADAGFTGNAGDGDGVGDDGHSWSFDGYRQFAWHAKSKPWGRAWAKNQVVCVAVDLDKGDMWFGLDGDYENGMGLMVSGLSEGRDYLRGLTPAVSLNRTEKLQFNFGQKPFKFGPPEESFPEGSWRPVAAAVLDRECNARYYLWHEDAHAPEVAKHFHDHLVEDCLEEEVPAFNARVIKERYFASESSGASVNAAGSQSSHSGSGRSHYRVHGLGSRHGRARTRMNLPDASRASRENTGAKRAGQSSGTPGKLDEDLTEATDLEALSAAPLHEVVADTPKALAKLHDAPLQTVMATILVASRSLVCLYARHSIVMLLERWSCFGADLQEQFAASLASGPRRSGLFTQLLKLVASDVLPLSQAGLVMQTGAILSSFQVALKTIVATTSIVDSLIDAVGAELGRASMRAFGSVQWDDNMALSRVFAEAKRFDLPGLLRNAARVCAARAGGAERIVRGPNAEDMRLSDVVIAELPSVKLALWYTDFLLGATSRDSRIVRSLFAAWTLSLRSPGVSLKRLAVDKLCQMLSEVGGVEAAELVSIVPFDRLRELSRRFLDRDGVTSPVHSRLVQSFVELCTLDDAIELAAEDIASYAIRDADDLIGPRPDSFSGSLLQYPIKFASSEVGGNERSKASSGDLGADLLALALRSIHIGDLVVRGPAWEGGDEDGGVGSIGFVVGLEDNRIVVRWRPSVVAKDAKTKPSATTTVEDVTDENVGEAEAEGGLAAADSAGDASDHNTQRDSGAQNSSEVSLEGGENVDGDVHENDKVGDDDHHDEDEEDDNDEDDDDEEEEDDDDKDEGEDEDEDEDEDDDREGDDADGGSLMDDSLLKRYEPVDLVSGEWRVVPLRFDSDENKFARLDLNALQEAEDKAEAEASRKKRAFHVVHSSRSIHDNQATLGERLRLGAQLWLMEDQNAGTLLLPVFHAAVHVEVSRPEKEVLRLVETKLLRGSPCRGWESRFGSAAWRPGTEYVLREDEASRRLTGTFSVRIPEMMVPPEVNDLEARKRDCEELEQIEKDARSSSPSSSSESSRSGRGHGGLGGEGGAGGASGVQRVFIQRGEAEQAIAVDISSLEDLGDSDLLEALLRPLMGGGGGADSADIRRLGRRAAQAFGRQHEASTTSSSQQSGRASGDGARHEHRASSAISSTSYSQDSEYMDEANTALEAEYLQPIEVILGGKVSATVQATRLWTVHEVLKSAGVSEGVRGFVVRARQEQGKEVEDDLAKSAPTSALVSEFCSSKEQASVELHVDESTSVLSGDRKDSKETGAEEGLLESSESSKASELEPLVVHGTIEVAAHELFHLDADVKGSSMLLSENDELVTLSSFDMESRGLVLGTVGFSGGVHYWEVKIEQASHEYGSVFVGVSERPPGVYPAGTQMAFLRRWDRSPAAYGYVNFRATLETHASQPQGNEQIYGEFYGAGDTVGVCLDMDQGQLSFFMDGIKYGQHTMKDLGIAFGASQIEGKADARADRASALTLYPVIGLRRSRGNKVRILHKHFTVPRRCPDQVLRDIQTVSALLRDFWQAGDGAETSLLPGGMVDRAWAHYQRWSQHRLRRYQCRAKGQFVEVDISAAACERASGDHVQLENGRRGLRAGDRVRVLQSCGRDLEASEEACVLGVYNGRIWYRVESQSGGGHEGMEEGASHAWYWDPEELGLLEILHQVPDEEAPEAVAARHSDALPVIDTAEAFAAHLAGWTTQEDGLLVQQVNERCNVLGVDPLNAEPWDFSGVLPHRTSVSVIARIALLRLWNCMAKRVLPQVDLDGPLGASLRRHRQLLFTWTKKTFFDQVLAATTTPTPLASDEYDDPPQIRNVNVNRIRAAPPKLVTIDSADKRLQASVFGQLFVEVAKWSSHSLRRAYVGKGHGGQRRAFKVKFLGEGVKDYGGPYRAVFEQAVDELQNDTEWADARNACLLPLLVPSPNRATNSGDLGRDKYCFSPSEKNLKRFVFLGKLVGMAARHGLQMGLDLPSAYWRRLAQLDVGFGALEEVDKVFTNSMRMISKLAADGPPDDATSLSDVLGVERFLEVSLSDGSIVPVVPGGSKTPLTFENASRYVELAQETRLHEAREQLEAFRAGLSAVVPVEIFALFTESELETLLCGRKELDVGQLKTCTEYEGVSPSDEHVKWFWEVLEEMSSEERTEFLRFSWARSRMPASTADMQSSFKITAPSGKAAEEPDKFLPTSQTCFWQMSLPKYSDKETLRKKLLLAFECSLMDGDFLQRSAEGWL</sequence>
<evidence type="ECO:0000313" key="8">
    <source>
        <dbReference type="EMBL" id="GBG24024.1"/>
    </source>
</evidence>
<feature type="compositionally biased region" description="Low complexity" evidence="4">
    <location>
        <begin position="1407"/>
        <end position="1420"/>
    </location>
</feature>
<protein>
    <submittedName>
        <fullName evidence="8">E3 ubiquitin-protein ligase HERC2</fullName>
    </submittedName>
</protein>
<dbReference type="OrthoDB" id="239701at2759"/>
<feature type="compositionally biased region" description="Acidic residues" evidence="4">
    <location>
        <begin position="2949"/>
        <end position="2995"/>
    </location>
</feature>
<feature type="domain" description="B30.2/SPRY" evidence="6">
    <location>
        <begin position="3457"/>
        <end position="3678"/>
    </location>
</feature>
<feature type="compositionally biased region" description="Polar residues" evidence="4">
    <location>
        <begin position="2916"/>
        <end position="2926"/>
    </location>
</feature>
<feature type="compositionally biased region" description="Basic and acidic residues" evidence="4">
    <location>
        <begin position="2936"/>
        <end position="2948"/>
    </location>
</feature>
<dbReference type="Pfam" id="PF00632">
    <property type="entry name" value="HECT"/>
    <property type="match status" value="1"/>
</dbReference>
<dbReference type="Gene3D" id="3.30.2410.10">
    <property type="entry name" value="Hect, E3 ligase catalytic domain"/>
    <property type="match status" value="1"/>
</dbReference>
<feature type="compositionally biased region" description="Basic residues" evidence="4">
    <location>
        <begin position="2385"/>
        <end position="2401"/>
    </location>
</feature>
<feature type="region of interest" description="Disordered" evidence="4">
    <location>
        <begin position="1997"/>
        <end position="2019"/>
    </location>
</feature>
<organism evidence="8 9">
    <name type="scientific">Hondaea fermentalgiana</name>
    <dbReference type="NCBI Taxonomy" id="2315210"/>
    <lineage>
        <taxon>Eukaryota</taxon>
        <taxon>Sar</taxon>
        <taxon>Stramenopiles</taxon>
        <taxon>Bigyra</taxon>
        <taxon>Labyrinthulomycetes</taxon>
        <taxon>Thraustochytrida</taxon>
        <taxon>Thraustochytriidae</taxon>
        <taxon>Hondaea</taxon>
    </lineage>
</organism>
<dbReference type="Gene3D" id="2.30.30.40">
    <property type="entry name" value="SH3 Domains"/>
    <property type="match status" value="1"/>
</dbReference>
<feature type="region of interest" description="Disordered" evidence="4">
    <location>
        <begin position="3189"/>
        <end position="3223"/>
    </location>
</feature>
<feature type="region of interest" description="Disordered" evidence="4">
    <location>
        <begin position="171"/>
        <end position="228"/>
    </location>
</feature>
<dbReference type="InterPro" id="IPR001870">
    <property type="entry name" value="B30.2/SPRY"/>
</dbReference>
<dbReference type="Pfam" id="PF00622">
    <property type="entry name" value="SPRY"/>
    <property type="match status" value="3"/>
</dbReference>
<feature type="region of interest" description="Disordered" evidence="4">
    <location>
        <begin position="2870"/>
        <end position="2890"/>
    </location>
</feature>
<feature type="compositionally biased region" description="Polar residues" evidence="4">
    <location>
        <begin position="3294"/>
        <end position="3305"/>
    </location>
</feature>
<dbReference type="InterPro" id="IPR035983">
    <property type="entry name" value="Hect_E3_ubiquitin_ligase"/>
</dbReference>
<accession>A0A2R5G8M3</accession>
<dbReference type="SUPFAM" id="SSF159034">
    <property type="entry name" value="Mib/herc2 domain-like"/>
    <property type="match status" value="1"/>
</dbReference>
<dbReference type="SMART" id="SM00165">
    <property type="entry name" value="UBA"/>
    <property type="match status" value="2"/>
</dbReference>
<evidence type="ECO:0000259" key="7">
    <source>
        <dbReference type="PROSITE" id="PS50237"/>
    </source>
</evidence>
<dbReference type="InParanoid" id="A0A2R5G8M3"/>
<evidence type="ECO:0000259" key="6">
    <source>
        <dbReference type="PROSITE" id="PS50188"/>
    </source>
</evidence>
<dbReference type="SUPFAM" id="SSF46934">
    <property type="entry name" value="UBA-like"/>
    <property type="match status" value="2"/>
</dbReference>
<feature type="compositionally biased region" description="Acidic residues" evidence="4">
    <location>
        <begin position="863"/>
        <end position="885"/>
    </location>
</feature>
<feature type="domain" description="HECT" evidence="7">
    <location>
        <begin position="4046"/>
        <end position="4405"/>
    </location>
</feature>
<feature type="active site" description="Glycyl thioester intermediate" evidence="2">
    <location>
        <position position="4364"/>
    </location>
</feature>
<feature type="compositionally biased region" description="Low complexity" evidence="4">
    <location>
        <begin position="195"/>
        <end position="214"/>
    </location>
</feature>
<feature type="compositionally biased region" description="Basic residues" evidence="4">
    <location>
        <begin position="84"/>
        <end position="95"/>
    </location>
</feature>
<feature type="compositionally biased region" description="Low complexity" evidence="4">
    <location>
        <begin position="909"/>
        <end position="921"/>
    </location>
</feature>
<feature type="region of interest" description="Disordered" evidence="4">
    <location>
        <begin position="2367"/>
        <end position="2433"/>
    </location>
</feature>
<feature type="region of interest" description="Disordered" evidence="4">
    <location>
        <begin position="3425"/>
        <end position="3456"/>
    </location>
</feature>
<reference evidence="8 9" key="1">
    <citation type="submission" date="2017-12" db="EMBL/GenBank/DDBJ databases">
        <title>Sequencing, de novo assembly and annotation of complete genome of a new Thraustochytrid species, strain FCC1311.</title>
        <authorList>
            <person name="Sedici K."/>
            <person name="Godart F."/>
            <person name="Aiese Cigliano R."/>
            <person name="Sanseverino W."/>
            <person name="Barakat M."/>
            <person name="Ortet P."/>
            <person name="Marechal E."/>
            <person name="Cagnac O."/>
            <person name="Amato A."/>
        </authorList>
    </citation>
    <scope>NUCLEOTIDE SEQUENCE [LARGE SCALE GENOMIC DNA]</scope>
</reference>
<evidence type="ECO:0000313" key="9">
    <source>
        <dbReference type="Proteomes" id="UP000241890"/>
    </source>
</evidence>
<feature type="compositionally biased region" description="Acidic residues" evidence="4">
    <location>
        <begin position="100"/>
        <end position="109"/>
    </location>
</feature>
<evidence type="ECO:0000256" key="1">
    <source>
        <dbReference type="ARBA" id="ARBA00022786"/>
    </source>
</evidence>
<dbReference type="InterPro" id="IPR003903">
    <property type="entry name" value="UIM_dom"/>
</dbReference>
<comment type="caution">
    <text evidence="8">The sequence shown here is derived from an EMBL/GenBank/DDBJ whole genome shotgun (WGS) entry which is preliminary data.</text>
</comment>
<name>A0A2R5G8M3_9STRA</name>